<evidence type="ECO:0000313" key="7">
    <source>
        <dbReference type="Proteomes" id="UP001143486"/>
    </source>
</evidence>
<evidence type="ECO:0000313" key="6">
    <source>
        <dbReference type="EMBL" id="GLK53702.1"/>
    </source>
</evidence>
<dbReference type="EMBL" id="BSFE01000013">
    <property type="protein sequence ID" value="GLK53702.1"/>
    <property type="molecule type" value="Genomic_DNA"/>
</dbReference>
<keyword evidence="7" id="KW-1185">Reference proteome</keyword>
<name>A0A9W6INP2_9PROT</name>
<keyword evidence="3 6" id="KW-0012">Acyltransferase</keyword>
<reference evidence="6" key="2">
    <citation type="submission" date="2023-01" db="EMBL/GenBank/DDBJ databases">
        <authorList>
            <person name="Sun Q."/>
            <person name="Evtushenko L."/>
        </authorList>
    </citation>
    <scope>NUCLEOTIDE SEQUENCE</scope>
    <source>
        <strain evidence="6">VKM B-1513</strain>
    </source>
</reference>
<gene>
    <name evidence="6" type="ORF">GCM10017621_32100</name>
</gene>
<evidence type="ECO:0000256" key="4">
    <source>
        <dbReference type="SAM" id="Phobius"/>
    </source>
</evidence>
<dbReference type="Pfam" id="PF01553">
    <property type="entry name" value="Acyltransferase"/>
    <property type="match status" value="1"/>
</dbReference>
<dbReference type="CDD" id="cd07989">
    <property type="entry name" value="LPLAT_AGPAT-like"/>
    <property type="match status" value="1"/>
</dbReference>
<proteinExistence type="predicted"/>
<keyword evidence="4" id="KW-1133">Transmembrane helix</keyword>
<feature type="domain" description="Phospholipid/glycerol acyltransferase" evidence="5">
    <location>
        <begin position="71"/>
        <end position="185"/>
    </location>
</feature>
<comment type="pathway">
    <text evidence="1">Lipid metabolism.</text>
</comment>
<dbReference type="RefSeq" id="WP_271188043.1">
    <property type="nucleotide sequence ID" value="NZ_BSFE01000013.1"/>
</dbReference>
<evidence type="ECO:0000256" key="3">
    <source>
        <dbReference type="ARBA" id="ARBA00023315"/>
    </source>
</evidence>
<accession>A0A9W6INP2</accession>
<sequence length="247" mass="27696">MTLIRSLVFYIYMYSLMVFMGLVGLPLLLGPRTWSRSWLRAYLKMLWFGLRWIYGITFEVRGREHLPAGGALVASKHMSMWETLAFWEILPDPAIILKHTLTYMPFFGWFAVKLGNISVNRKKGASALKGMMRDAARRAGEDRQILIFPEGTRVEPGEHPDFKPGAAGLYLNMGVPCVPVALNSGVFLKSYCGLKRPGRIVVEFLEPIPPGLGKPEFLRELHTRINTASDALQAVDDAGMPLGRTGR</sequence>
<dbReference type="GO" id="GO:0006654">
    <property type="term" value="P:phosphatidic acid biosynthetic process"/>
    <property type="evidence" value="ECO:0007669"/>
    <property type="project" value="TreeGrafter"/>
</dbReference>
<feature type="transmembrane region" description="Helical" evidence="4">
    <location>
        <begin position="7"/>
        <end position="29"/>
    </location>
</feature>
<dbReference type="PANTHER" id="PTHR10434:SF40">
    <property type="entry name" value="1-ACYL-SN-GLYCEROL-3-PHOSPHATE ACYLTRANSFERASE"/>
    <property type="match status" value="1"/>
</dbReference>
<dbReference type="PANTHER" id="PTHR10434">
    <property type="entry name" value="1-ACYL-SN-GLYCEROL-3-PHOSPHATE ACYLTRANSFERASE"/>
    <property type="match status" value="1"/>
</dbReference>
<dbReference type="InterPro" id="IPR002123">
    <property type="entry name" value="Plipid/glycerol_acylTrfase"/>
</dbReference>
<keyword evidence="2" id="KW-0808">Transferase</keyword>
<dbReference type="Proteomes" id="UP001143486">
    <property type="component" value="Unassembled WGS sequence"/>
</dbReference>
<dbReference type="SMART" id="SM00563">
    <property type="entry name" value="PlsC"/>
    <property type="match status" value="1"/>
</dbReference>
<reference evidence="6" key="1">
    <citation type="journal article" date="2014" name="Int. J. Syst. Evol. Microbiol.">
        <title>Complete genome sequence of Corynebacterium casei LMG S-19264T (=DSM 44701T), isolated from a smear-ripened cheese.</title>
        <authorList>
            <consortium name="US DOE Joint Genome Institute (JGI-PGF)"/>
            <person name="Walter F."/>
            <person name="Albersmeier A."/>
            <person name="Kalinowski J."/>
            <person name="Ruckert C."/>
        </authorList>
    </citation>
    <scope>NUCLEOTIDE SEQUENCE</scope>
    <source>
        <strain evidence="6">VKM B-1513</strain>
    </source>
</reference>
<keyword evidence="4" id="KW-0472">Membrane</keyword>
<evidence type="ECO:0000256" key="1">
    <source>
        <dbReference type="ARBA" id="ARBA00005189"/>
    </source>
</evidence>
<dbReference type="AlphaFoldDB" id="A0A9W6INP2"/>
<keyword evidence="4" id="KW-0812">Transmembrane</keyword>
<protein>
    <submittedName>
        <fullName evidence="6">1-acyl-sn-glycerol-3-phosphate acyltransferase</fullName>
    </submittedName>
</protein>
<dbReference type="SUPFAM" id="SSF69593">
    <property type="entry name" value="Glycerol-3-phosphate (1)-acyltransferase"/>
    <property type="match status" value="1"/>
</dbReference>
<evidence type="ECO:0000256" key="2">
    <source>
        <dbReference type="ARBA" id="ARBA00022679"/>
    </source>
</evidence>
<evidence type="ECO:0000259" key="5">
    <source>
        <dbReference type="SMART" id="SM00563"/>
    </source>
</evidence>
<comment type="caution">
    <text evidence="6">The sequence shown here is derived from an EMBL/GenBank/DDBJ whole genome shotgun (WGS) entry which is preliminary data.</text>
</comment>
<organism evidence="6 7">
    <name type="scientific">Maricaulis virginensis</name>
    <dbReference type="NCBI Taxonomy" id="144022"/>
    <lineage>
        <taxon>Bacteria</taxon>
        <taxon>Pseudomonadati</taxon>
        <taxon>Pseudomonadota</taxon>
        <taxon>Alphaproteobacteria</taxon>
        <taxon>Maricaulales</taxon>
        <taxon>Maricaulaceae</taxon>
        <taxon>Maricaulis</taxon>
    </lineage>
</organism>
<dbReference type="GO" id="GO:0003841">
    <property type="term" value="F:1-acylglycerol-3-phosphate O-acyltransferase activity"/>
    <property type="evidence" value="ECO:0007669"/>
    <property type="project" value="TreeGrafter"/>
</dbReference>